<name>A0A419F5N9_9BACT</name>
<sequence length="171" mass="19570">MKQIWPLQVGNQWTYEDQRLDTAGNVLQLDTTIWQVEKDTMIQGETWYIFTINGVRDPEVPPGTERSDGVWGWDGSSAFLAWKYPAAVGDTFMIMTDTATVESLDDTVTVPSGTFVCLCYKWVGTRDPDRDYQCHYMSPGTGRVLSEEYFRTTGGFVYVLFRYLLISYSVH</sequence>
<evidence type="ECO:0000313" key="2">
    <source>
        <dbReference type="Proteomes" id="UP000285961"/>
    </source>
</evidence>
<protein>
    <submittedName>
        <fullName evidence="1">Uncharacterized protein</fullName>
    </submittedName>
</protein>
<dbReference type="EMBL" id="QZKI01000025">
    <property type="protein sequence ID" value="RJP73717.1"/>
    <property type="molecule type" value="Genomic_DNA"/>
</dbReference>
<dbReference type="Proteomes" id="UP000285961">
    <property type="component" value="Unassembled WGS sequence"/>
</dbReference>
<accession>A0A419F5N9</accession>
<evidence type="ECO:0000313" key="1">
    <source>
        <dbReference type="EMBL" id="RJP73717.1"/>
    </source>
</evidence>
<gene>
    <name evidence="1" type="ORF">C4532_04115</name>
</gene>
<reference evidence="1 2" key="1">
    <citation type="journal article" date="2017" name="ISME J.">
        <title>Energy and carbon metabolisms in a deep terrestrial subsurface fluid microbial community.</title>
        <authorList>
            <person name="Momper L."/>
            <person name="Jungbluth S.P."/>
            <person name="Lee M.D."/>
            <person name="Amend J.P."/>
        </authorList>
    </citation>
    <scope>NUCLEOTIDE SEQUENCE [LARGE SCALE GENOMIC DNA]</scope>
    <source>
        <strain evidence="1">SURF_17</strain>
    </source>
</reference>
<organism evidence="1 2">
    <name type="scientific">Candidatus Abyssobacteria bacterium SURF_17</name>
    <dbReference type="NCBI Taxonomy" id="2093361"/>
    <lineage>
        <taxon>Bacteria</taxon>
        <taxon>Pseudomonadati</taxon>
        <taxon>Candidatus Hydrogenedentota</taxon>
        <taxon>Candidatus Abyssobacteria</taxon>
    </lineage>
</organism>
<proteinExistence type="predicted"/>
<dbReference type="AlphaFoldDB" id="A0A419F5N9"/>
<comment type="caution">
    <text evidence="1">The sequence shown here is derived from an EMBL/GenBank/DDBJ whole genome shotgun (WGS) entry which is preliminary data.</text>
</comment>